<keyword evidence="1" id="KW-0646">Protease inhibitor</keyword>
<dbReference type="RefSeq" id="WP_187808255.1">
    <property type="nucleotide sequence ID" value="NZ_LZEU01000001.1"/>
</dbReference>
<dbReference type="SUPFAM" id="SSF141066">
    <property type="entry name" value="ICP-like"/>
    <property type="match status" value="1"/>
</dbReference>
<dbReference type="InterPro" id="IPR010359">
    <property type="entry name" value="IrrE_HExxH"/>
</dbReference>
<evidence type="ECO:0000313" key="6">
    <source>
        <dbReference type="Proteomes" id="UP000744555"/>
    </source>
</evidence>
<feature type="region of interest" description="Disordered" evidence="3">
    <location>
        <begin position="318"/>
        <end position="338"/>
    </location>
</feature>
<evidence type="ECO:0000256" key="1">
    <source>
        <dbReference type="ARBA" id="ARBA00022690"/>
    </source>
</evidence>
<dbReference type="PANTHER" id="PTHR43236:SF1">
    <property type="entry name" value="BLL7220 PROTEIN"/>
    <property type="match status" value="1"/>
</dbReference>
<organism evidence="5 6">
    <name type="scientific">Aquipseudomonas alcaligenes</name>
    <name type="common">Pseudomonas alcaligenes</name>
    <dbReference type="NCBI Taxonomy" id="43263"/>
    <lineage>
        <taxon>Bacteria</taxon>
        <taxon>Pseudomonadati</taxon>
        <taxon>Pseudomonadota</taxon>
        <taxon>Gammaproteobacteria</taxon>
        <taxon>Pseudomonadales</taxon>
        <taxon>Pseudomonadaceae</taxon>
        <taxon>Aquipseudomonas</taxon>
    </lineage>
</organism>
<accession>A0ABR7S876</accession>
<dbReference type="InterPro" id="IPR052345">
    <property type="entry name" value="Rad_response_metalloprotease"/>
</dbReference>
<feature type="domain" description="IrrE N-terminal-like" evidence="4">
    <location>
        <begin position="45"/>
        <end position="164"/>
    </location>
</feature>
<evidence type="ECO:0000256" key="2">
    <source>
        <dbReference type="ARBA" id="ARBA00022704"/>
    </source>
</evidence>
<evidence type="ECO:0000259" key="4">
    <source>
        <dbReference type="Pfam" id="PF06114"/>
    </source>
</evidence>
<dbReference type="Gene3D" id="1.10.10.2910">
    <property type="match status" value="1"/>
</dbReference>
<gene>
    <name evidence="5" type="ORF">A9179_21310</name>
</gene>
<evidence type="ECO:0000313" key="5">
    <source>
        <dbReference type="EMBL" id="MBC9252811.1"/>
    </source>
</evidence>
<dbReference type="PANTHER" id="PTHR43236">
    <property type="entry name" value="ANTITOXIN HIGA1"/>
    <property type="match status" value="1"/>
</dbReference>
<reference evidence="5 6" key="1">
    <citation type="submission" date="2016-06" db="EMBL/GenBank/DDBJ databases">
        <authorList>
            <person name="Ramos C."/>
            <person name="Pintado A."/>
            <person name="Crespo-Gomez J.I."/>
        </authorList>
    </citation>
    <scope>NUCLEOTIDE SEQUENCE [LARGE SCALE GENOMIC DNA]</scope>
    <source>
        <strain evidence="5 6">AVO110</strain>
    </source>
</reference>
<dbReference type="Pfam" id="PF06114">
    <property type="entry name" value="Peptidase_M78"/>
    <property type="match status" value="1"/>
</dbReference>
<keyword evidence="6" id="KW-1185">Reference proteome</keyword>
<dbReference type="InterPro" id="IPR036331">
    <property type="entry name" value="Chagasin-like_sf"/>
</dbReference>
<dbReference type="EMBL" id="LZEU01000001">
    <property type="protein sequence ID" value="MBC9252811.1"/>
    <property type="molecule type" value="Genomic_DNA"/>
</dbReference>
<keyword evidence="2" id="KW-0789">Thiol protease inhibitor</keyword>
<dbReference type="Proteomes" id="UP000744555">
    <property type="component" value="Unassembled WGS sequence"/>
</dbReference>
<protein>
    <recommendedName>
        <fullName evidence="4">IrrE N-terminal-like domain-containing protein</fullName>
    </recommendedName>
</protein>
<evidence type="ECO:0000256" key="3">
    <source>
        <dbReference type="SAM" id="MobiDB-lite"/>
    </source>
</evidence>
<name>A0ABR7S876_AQUAC</name>
<comment type="caution">
    <text evidence="5">The sequence shown here is derived from an EMBL/GenBank/DDBJ whole genome shotgun (WGS) entry which is preliminary data.</text>
</comment>
<sequence length="338" mass="37877">MLSSAQIAAATNRAAEVLRDSGAKERIEKDGYTRINPFRVAEFADVLVMLRPMDKLLGAFIRQEQSGILLNSERPAGLVQMTCAHELGHFFLNHGTTADDRLDYAPTAGRQELEADWFAYSLIAPRWAIARIMRRKNWSRNHLCHPFYLYQLSLRLGISYKAAAWSLNRLKLLERTEVDTLLRTQPATIKKSLLHSPLENPHRDVWLIDEADQDLILEPRVDDQMLVRLRNHSSAGYVWTADEAMSEGFLIEPLLIPPGQRADKDSTIGGGVSVQDYLITQAPLAKPEPAQLNLSERKPWSPDSGAIANYSTQASFEHLDPGLSPAAKESLLRSANQS</sequence>
<dbReference type="Gene3D" id="2.60.40.2020">
    <property type="match status" value="1"/>
</dbReference>
<proteinExistence type="predicted"/>